<sequence>MNRPAVEPRLPTITSRALRGAEIAMKAHTMCALELPSTVPVPVIDLPFLAREINDAHRQVQFHGKSMLMEAKRAGEALIEAKKKVPHGSFAAWVAEQCECSYEQGRKYLRVAKVFRSKMVPQDQFEMGINAFLDAHATPRQPETPTPRSFTREDAERALKFHALATRGATEGEQAAASSKLAGFAKAFGMTPEAVC</sequence>
<evidence type="ECO:0000313" key="2">
    <source>
        <dbReference type="Proteomes" id="UP001202867"/>
    </source>
</evidence>
<dbReference type="RefSeq" id="WP_247202575.1">
    <property type="nucleotide sequence ID" value="NZ_JALKCG010000011.1"/>
</dbReference>
<name>A0ABT0DS12_9HYPH</name>
<comment type="caution">
    <text evidence="1">The sequence shown here is derived from an EMBL/GenBank/DDBJ whole genome shotgun (WGS) entry which is preliminary data.</text>
</comment>
<accession>A0ABT0DS12</accession>
<reference evidence="2" key="1">
    <citation type="submission" date="2023-07" db="EMBL/GenBank/DDBJ databases">
        <title>Ancylobacter moscoviensis sp. nov., facultatively methylotrophic bacteria from activated sludge and the reclassification of Starkeya novella (Starkey 1934) Kelly et al. 2000 as Ancylobacter novellus comb. nov., Starkeya koreensis Im et al. 2006 as Ancylobacter koreensis comb.nov., Angulomicrobium tetraedrale Vasil'eva et al. 1986 as Ancylobacter tetraedralis comb. nov., Angulomicrobium amanitiforme Fritz et al. 2004 as Ancylobacter amanitiformis comb. nov. and Methylorhabdus multivorans Doronina et al. 1996 as Ancylobacter multivorans comb. nov. and emended description of the genus Ancylobacter.</title>
        <authorList>
            <person name="Doronina N."/>
            <person name="Chemodurova A."/>
            <person name="Grouzdev D."/>
            <person name="Koziaeva V."/>
            <person name="Shi W."/>
            <person name="Wu L."/>
            <person name="Kaparullina E."/>
        </authorList>
    </citation>
    <scope>NUCLEOTIDE SEQUENCE [LARGE SCALE GENOMIC DNA]</scope>
    <source>
        <strain evidence="2">Jip08</strain>
    </source>
</reference>
<dbReference type="Proteomes" id="UP001202867">
    <property type="component" value="Unassembled WGS sequence"/>
</dbReference>
<dbReference type="Pfam" id="PF11300">
    <property type="entry name" value="DUF3102"/>
    <property type="match status" value="1"/>
</dbReference>
<organism evidence="1 2">
    <name type="scientific">Ancylobacter koreensis</name>
    <dbReference type="NCBI Taxonomy" id="266121"/>
    <lineage>
        <taxon>Bacteria</taxon>
        <taxon>Pseudomonadati</taxon>
        <taxon>Pseudomonadota</taxon>
        <taxon>Alphaproteobacteria</taxon>
        <taxon>Hyphomicrobiales</taxon>
        <taxon>Xanthobacteraceae</taxon>
        <taxon>Ancylobacter</taxon>
    </lineage>
</organism>
<evidence type="ECO:0000313" key="1">
    <source>
        <dbReference type="EMBL" id="MCK0210067.1"/>
    </source>
</evidence>
<proteinExistence type="predicted"/>
<keyword evidence="2" id="KW-1185">Reference proteome</keyword>
<gene>
    <name evidence="1" type="ORF">MWN33_18705</name>
</gene>
<protein>
    <submittedName>
        <fullName evidence="1">DUF3102 domain-containing protein</fullName>
    </submittedName>
</protein>
<dbReference type="InterPro" id="IPR021451">
    <property type="entry name" value="DUF3102"/>
</dbReference>
<dbReference type="EMBL" id="JALKCG010000011">
    <property type="protein sequence ID" value="MCK0210067.1"/>
    <property type="molecule type" value="Genomic_DNA"/>
</dbReference>